<evidence type="ECO:0000256" key="7">
    <source>
        <dbReference type="ARBA" id="ARBA00022692"/>
    </source>
</evidence>
<dbReference type="SUPFAM" id="SSF55874">
    <property type="entry name" value="ATPase domain of HSP90 chaperone/DNA topoisomerase II/histidine kinase"/>
    <property type="match status" value="1"/>
</dbReference>
<gene>
    <name evidence="16" type="ORF">GACE_1270</name>
</gene>
<dbReference type="CDD" id="cd00075">
    <property type="entry name" value="HATPase"/>
    <property type="match status" value="1"/>
</dbReference>
<dbReference type="InterPro" id="IPR036890">
    <property type="entry name" value="HATPase_C_sf"/>
</dbReference>
<evidence type="ECO:0000256" key="6">
    <source>
        <dbReference type="ARBA" id="ARBA00022679"/>
    </source>
</evidence>
<protein>
    <recommendedName>
        <fullName evidence="3">histidine kinase</fullName>
        <ecNumber evidence="3">2.7.13.3</ecNumber>
    </recommendedName>
</protein>
<feature type="transmembrane region" description="Helical" evidence="14">
    <location>
        <begin position="322"/>
        <end position="345"/>
    </location>
</feature>
<dbReference type="Proteomes" id="UP000030624">
    <property type="component" value="Chromosome"/>
</dbReference>
<dbReference type="PRINTS" id="PR00344">
    <property type="entry name" value="BCTRLSENSOR"/>
</dbReference>
<dbReference type="SMART" id="SM00387">
    <property type="entry name" value="HATPase_c"/>
    <property type="match status" value="1"/>
</dbReference>
<dbReference type="InterPro" id="IPR029151">
    <property type="entry name" value="Sensor-like_sf"/>
</dbReference>
<reference evidence="16 17" key="1">
    <citation type="journal article" date="2015" name="Appl. Environ. Microbiol.">
        <title>The Geoglobus acetivorans genome: Fe(III) reduction, acetate utilization, autotrophic growth, and degradation of aromatic compounds in a hyperthermophilic archaeon.</title>
        <authorList>
            <person name="Mardanov A.V."/>
            <person name="Slododkina G.B."/>
            <person name="Slobodkin A.I."/>
            <person name="Beletsky A.V."/>
            <person name="Gavrilov S.N."/>
            <person name="Kublanov I.V."/>
            <person name="Bonch-Osmolovskaya E.A."/>
            <person name="Skryabin K.G."/>
            <person name="Ravin N.V."/>
        </authorList>
    </citation>
    <scope>NUCLEOTIDE SEQUENCE [LARGE SCALE GENOMIC DNA]</scope>
    <source>
        <strain evidence="16 17">SBH6</strain>
    </source>
</reference>
<dbReference type="InterPro" id="IPR050398">
    <property type="entry name" value="HssS/ArlS-like"/>
</dbReference>
<dbReference type="GeneID" id="24797850"/>
<dbReference type="InterPro" id="IPR004358">
    <property type="entry name" value="Sig_transdc_His_kin-like_C"/>
</dbReference>
<evidence type="ECO:0000256" key="10">
    <source>
        <dbReference type="ARBA" id="ARBA00022840"/>
    </source>
</evidence>
<dbReference type="Pfam" id="PF02518">
    <property type="entry name" value="HATPase_c"/>
    <property type="match status" value="1"/>
</dbReference>
<dbReference type="eggNOG" id="arCOG06408">
    <property type="taxonomic scope" value="Archaea"/>
</dbReference>
<evidence type="ECO:0000259" key="15">
    <source>
        <dbReference type="PROSITE" id="PS50109"/>
    </source>
</evidence>
<dbReference type="STRING" id="565033.GACE_1270"/>
<keyword evidence="6" id="KW-0808">Transferase</keyword>
<evidence type="ECO:0000256" key="3">
    <source>
        <dbReference type="ARBA" id="ARBA00012438"/>
    </source>
</evidence>
<keyword evidence="5" id="KW-0597">Phosphoprotein</keyword>
<evidence type="ECO:0000313" key="16">
    <source>
        <dbReference type="EMBL" id="AIY90311.1"/>
    </source>
</evidence>
<comment type="subcellular location">
    <subcellularLocation>
        <location evidence="2">Cell membrane</location>
        <topology evidence="2">Multi-pass membrane protein</topology>
    </subcellularLocation>
</comment>
<evidence type="ECO:0000256" key="4">
    <source>
        <dbReference type="ARBA" id="ARBA00022475"/>
    </source>
</evidence>
<dbReference type="Gene3D" id="3.30.565.10">
    <property type="entry name" value="Histidine kinase-like ATPase, C-terminal domain"/>
    <property type="match status" value="1"/>
</dbReference>
<dbReference type="PANTHER" id="PTHR45528:SF1">
    <property type="entry name" value="SENSOR HISTIDINE KINASE CPXA"/>
    <property type="match status" value="1"/>
</dbReference>
<evidence type="ECO:0000256" key="1">
    <source>
        <dbReference type="ARBA" id="ARBA00000085"/>
    </source>
</evidence>
<dbReference type="SUPFAM" id="SSF103190">
    <property type="entry name" value="Sensory domain-like"/>
    <property type="match status" value="1"/>
</dbReference>
<dbReference type="InterPro" id="IPR005467">
    <property type="entry name" value="His_kinase_dom"/>
</dbReference>
<keyword evidence="12" id="KW-0902">Two-component regulatory system</keyword>
<evidence type="ECO:0000256" key="8">
    <source>
        <dbReference type="ARBA" id="ARBA00022741"/>
    </source>
</evidence>
<dbReference type="GO" id="GO:0005886">
    <property type="term" value="C:plasma membrane"/>
    <property type="evidence" value="ECO:0007669"/>
    <property type="project" value="UniProtKB-SubCell"/>
</dbReference>
<proteinExistence type="predicted"/>
<dbReference type="GO" id="GO:0000160">
    <property type="term" value="P:phosphorelay signal transduction system"/>
    <property type="evidence" value="ECO:0007669"/>
    <property type="project" value="UniProtKB-KW"/>
</dbReference>
<dbReference type="RefSeq" id="WP_158413821.1">
    <property type="nucleotide sequence ID" value="NZ_CP009552.1"/>
</dbReference>
<dbReference type="Gene3D" id="3.30.450.20">
    <property type="entry name" value="PAS domain"/>
    <property type="match status" value="1"/>
</dbReference>
<dbReference type="PROSITE" id="PS50109">
    <property type="entry name" value="HIS_KIN"/>
    <property type="match status" value="1"/>
</dbReference>
<keyword evidence="13 14" id="KW-0472">Membrane</keyword>
<dbReference type="EC" id="2.7.13.3" evidence="3"/>
<keyword evidence="11 14" id="KW-1133">Transmembrane helix</keyword>
<evidence type="ECO:0000256" key="12">
    <source>
        <dbReference type="ARBA" id="ARBA00023012"/>
    </source>
</evidence>
<dbReference type="GO" id="GO:0004673">
    <property type="term" value="F:protein histidine kinase activity"/>
    <property type="evidence" value="ECO:0007669"/>
    <property type="project" value="UniProtKB-EC"/>
</dbReference>
<evidence type="ECO:0000256" key="11">
    <source>
        <dbReference type="ARBA" id="ARBA00022989"/>
    </source>
</evidence>
<organism evidence="16 17">
    <name type="scientific">Geoglobus acetivorans</name>
    <dbReference type="NCBI Taxonomy" id="565033"/>
    <lineage>
        <taxon>Archaea</taxon>
        <taxon>Methanobacteriati</taxon>
        <taxon>Methanobacteriota</taxon>
        <taxon>Archaeoglobi</taxon>
        <taxon>Archaeoglobales</taxon>
        <taxon>Archaeoglobaceae</taxon>
        <taxon>Geoglobus</taxon>
    </lineage>
</organism>
<sequence length="597" mass="68395">MDKVTLAFLITAILISSVISAAITVAYINLDTYTTHFSTQIEEKMKTKVNSIEKLLNSKIDAQKKEFMFVASHREVSSFFNRFAKTKMSGNLSPPYPSEFSNSSEYRRLIELFLSVGNSSDDIEMLRIFWKDGYVVAGTVYEREDFFDYKGDKKWFEETISGNVSDIYISPINIARHTETPAIRYTMPLYYDGQVMGLLIANYNFEKSFSIIKELYMNGSEHIFIVDPHYENAEGEILGPRFIVNTVDPSREFNESCPVCPLLNLADFRDKEGFVKFSYGNETEFYGYYKWARLKNGRDYLIISAVKSDVLTGLLYESYRGAMISAVGIAGIFAILGLVLSNFILRPIEDLIQKSRLISRGLYEMKIGPRRDYREARLLSEAIGEMKENLYKYSKRLEEYGDGVRLVNSIIRHDIANHLTSALIYLEMYEETGEKDYLLRLEASLERLKKVLDVSRVLEAVLKEGEKREVNLRDVLVKVGRLYPEIEINVEGDCRVSVDSGIEVVFDNLIQNSIKHGNATRVDIRIEETPEYCIIEYHDNGRGIPDEIADKIFDPGFSTSGGGFGLYIVKLMLTRYDGEITIERSEQGARFIIRIKK</sequence>
<dbReference type="Gene3D" id="1.10.287.130">
    <property type="match status" value="1"/>
</dbReference>
<dbReference type="GO" id="GO:0005524">
    <property type="term" value="F:ATP binding"/>
    <property type="evidence" value="ECO:0007669"/>
    <property type="project" value="UniProtKB-KW"/>
</dbReference>
<dbReference type="EMBL" id="CP009552">
    <property type="protein sequence ID" value="AIY90311.1"/>
    <property type="molecule type" value="Genomic_DNA"/>
</dbReference>
<dbReference type="KEGG" id="gac:GACE_1270"/>
<dbReference type="InterPro" id="IPR003594">
    <property type="entry name" value="HATPase_dom"/>
</dbReference>
<keyword evidence="9 16" id="KW-0418">Kinase</keyword>
<dbReference type="CDD" id="cd18773">
    <property type="entry name" value="PDC1_HK_sensor"/>
    <property type="match status" value="1"/>
</dbReference>
<dbReference type="HOGENOM" id="CLU_456818_0_0_2"/>
<evidence type="ECO:0000256" key="9">
    <source>
        <dbReference type="ARBA" id="ARBA00022777"/>
    </source>
</evidence>
<feature type="domain" description="Histidine kinase" evidence="15">
    <location>
        <begin position="410"/>
        <end position="597"/>
    </location>
</feature>
<accession>A0A0A7GHD9</accession>
<evidence type="ECO:0000256" key="5">
    <source>
        <dbReference type="ARBA" id="ARBA00022553"/>
    </source>
</evidence>
<evidence type="ECO:0000256" key="14">
    <source>
        <dbReference type="SAM" id="Phobius"/>
    </source>
</evidence>
<dbReference type="PANTHER" id="PTHR45528">
    <property type="entry name" value="SENSOR HISTIDINE KINASE CPXA"/>
    <property type="match status" value="1"/>
</dbReference>
<evidence type="ECO:0000313" key="17">
    <source>
        <dbReference type="Proteomes" id="UP000030624"/>
    </source>
</evidence>
<keyword evidence="4" id="KW-1003">Cell membrane</keyword>
<dbReference type="AlphaFoldDB" id="A0A0A7GHD9"/>
<comment type="catalytic activity">
    <reaction evidence="1">
        <text>ATP + protein L-histidine = ADP + protein N-phospho-L-histidine.</text>
        <dbReference type="EC" id="2.7.13.3"/>
    </reaction>
</comment>
<keyword evidence="10" id="KW-0067">ATP-binding</keyword>
<evidence type="ECO:0000256" key="13">
    <source>
        <dbReference type="ARBA" id="ARBA00023136"/>
    </source>
</evidence>
<keyword evidence="8" id="KW-0547">Nucleotide-binding</keyword>
<name>A0A0A7GHD9_GEOAI</name>
<evidence type="ECO:0000256" key="2">
    <source>
        <dbReference type="ARBA" id="ARBA00004651"/>
    </source>
</evidence>
<keyword evidence="7 14" id="KW-0812">Transmembrane</keyword>